<reference evidence="2 3" key="2">
    <citation type="journal article" date="2017" name="Int. J. Syst. Evol. Microbiol.">
        <title>Rouxiella badensis sp. nov. and Rouxiella silvae sp. nov. isolated from peat bog soil in Germany and emendation of the genus description.</title>
        <authorList>
            <person name="Le Fleche-Mateos A."/>
            <person name="Kugler J.H."/>
            <person name="Hansen S.H."/>
            <person name="Syldatk C."/>
            <person name="Hausmann R."/>
            <person name="Lomprez F."/>
            <person name="Vandenbogaert M."/>
            <person name="Manuguerra J.C."/>
            <person name="Grimont P.A."/>
        </authorList>
    </citation>
    <scope>NUCLEOTIDE SEQUENCE [LARGE SCALE GENOMIC DNA]</scope>
    <source>
        <strain evidence="2 3">213</strain>
    </source>
</reference>
<dbReference type="EMBL" id="JADMKS010000004">
    <property type="protein sequence ID" value="MBF6637093.1"/>
    <property type="molecule type" value="Genomic_DNA"/>
</dbReference>
<comment type="caution">
    <text evidence="1">The sequence shown here is derived from an EMBL/GenBank/DDBJ whole genome shotgun (WGS) entry which is preliminary data.</text>
</comment>
<sequence>MSETDIEKQTLPDTARFRVIGRLSKDFWQALMASPYHHDLFQLLRRLDAQAGQRYLLGQAPHPQYEPVRIGQAPSLAFAPSTVASVKRREASPLHDISIYSFGLFGPNGPLPLHLTEYAQQRVSQYGDNGMTRFLDIFHHRLTLLFYRAWADAQPTVSLDREDNRRFNHYLASLTGRGLPAQQNRDSVSEHAPFALAGHLTRQRHDPEGLEKILAFYFKVAVRIVANVPQWMHVGNKEQAQLRAGRAMPRLGESMFLGVAVRDVQHKFRIELGPLRLDSYEQFLPDRPLAKQIRDWVRQYLGIEYVWELRLIMRHQDVAGVRIGKGQRLGYSSWLGEQPQPFDRGELVFSTESH</sequence>
<name>A0AA41BX08_9GAMM</name>
<evidence type="ECO:0000313" key="3">
    <source>
        <dbReference type="Proteomes" id="UP000192722"/>
    </source>
</evidence>
<keyword evidence="3" id="KW-1185">Reference proteome</keyword>
<dbReference type="PANTHER" id="PTHR35564:SF4">
    <property type="entry name" value="CYTOPLASMIC PROTEIN"/>
    <property type="match status" value="1"/>
</dbReference>
<dbReference type="AlphaFoldDB" id="A0AA41BX08"/>
<protein>
    <submittedName>
        <fullName evidence="1">Type VI secretion system baseplate subunit TssG</fullName>
    </submittedName>
</protein>
<dbReference type="Proteomes" id="UP000192722">
    <property type="component" value="Unassembled WGS sequence"/>
</dbReference>
<dbReference type="Pfam" id="PF06996">
    <property type="entry name" value="T6SS_TssG"/>
    <property type="match status" value="1"/>
</dbReference>
<dbReference type="PANTHER" id="PTHR35564">
    <property type="match status" value="1"/>
</dbReference>
<dbReference type="Proteomes" id="UP000705283">
    <property type="component" value="Unassembled WGS sequence"/>
</dbReference>
<dbReference type="RefSeq" id="WP_084984105.1">
    <property type="nucleotide sequence ID" value="NZ_CBCSCF010000003.1"/>
</dbReference>
<accession>A0AA41BX08</accession>
<reference evidence="2" key="1">
    <citation type="submission" date="2016-12" db="EMBL/GenBank/DDBJ databases">
        <authorList>
            <person name="Le Fleche-Mateos A."/>
        </authorList>
    </citation>
    <scope>NUCLEOTIDE SEQUENCE</scope>
    <source>
        <strain evidence="2">213</strain>
    </source>
</reference>
<dbReference type="EMBL" id="MRWD01000057">
    <property type="protein sequence ID" value="ORJ19480.1"/>
    <property type="molecule type" value="Genomic_DNA"/>
</dbReference>
<dbReference type="InterPro" id="IPR010732">
    <property type="entry name" value="T6SS_TssG-like"/>
</dbReference>
<proteinExistence type="predicted"/>
<organism evidence="1 4">
    <name type="scientific">Rouxiella silvae</name>
    <dbReference type="NCBI Taxonomy" id="1646373"/>
    <lineage>
        <taxon>Bacteria</taxon>
        <taxon>Pseudomonadati</taxon>
        <taxon>Pseudomonadota</taxon>
        <taxon>Gammaproteobacteria</taxon>
        <taxon>Enterobacterales</taxon>
        <taxon>Yersiniaceae</taxon>
        <taxon>Rouxiella</taxon>
    </lineage>
</organism>
<reference evidence="1" key="3">
    <citation type="submission" date="2020-11" db="EMBL/GenBank/DDBJ databases">
        <authorList>
            <person name="Lee S.D."/>
        </authorList>
    </citation>
    <scope>NUCLEOTIDE SEQUENCE</scope>
    <source>
        <strain evidence="1">SAP-2</strain>
    </source>
</reference>
<evidence type="ECO:0000313" key="1">
    <source>
        <dbReference type="EMBL" id="MBF6637093.1"/>
    </source>
</evidence>
<reference evidence="1" key="4">
    <citation type="submission" date="2022-09" db="EMBL/GenBank/DDBJ databases">
        <title>Rouxiella aceris sp. nov., isolated from tree sap and emended description of the genus Rhouxiella.</title>
        <authorList>
            <person name="Kim I.S."/>
        </authorList>
    </citation>
    <scope>NUCLEOTIDE SEQUENCE</scope>
    <source>
        <strain evidence="1">SAP-2</strain>
    </source>
</reference>
<dbReference type="NCBIfam" id="TIGR03347">
    <property type="entry name" value="VI_chp_1"/>
    <property type="match status" value="1"/>
</dbReference>
<evidence type="ECO:0000313" key="2">
    <source>
        <dbReference type="EMBL" id="ORJ19480.1"/>
    </source>
</evidence>
<gene>
    <name evidence="1" type="primary">tssG</name>
    <name evidence="2" type="ORF">BS639_19830</name>
    <name evidence="1" type="ORF">ITX54_10565</name>
</gene>
<evidence type="ECO:0000313" key="4">
    <source>
        <dbReference type="Proteomes" id="UP000705283"/>
    </source>
</evidence>